<evidence type="ECO:0000256" key="3">
    <source>
        <dbReference type="ARBA" id="ARBA00023110"/>
    </source>
</evidence>
<dbReference type="Pfam" id="PF18046">
    <property type="entry name" value="FKBP26_C"/>
    <property type="match status" value="1"/>
</dbReference>
<dbReference type="EMBL" id="CP001941">
    <property type="protein sequence ID" value="ADD08105.1"/>
    <property type="molecule type" value="Genomic_DNA"/>
</dbReference>
<feature type="compositionally biased region" description="Basic and acidic residues" evidence="7">
    <location>
        <begin position="246"/>
        <end position="255"/>
    </location>
</feature>
<sequence length="264" mass="30358">MEKGDIIRWEFEAWVVEDGNEILFDTTKEDLAKEHGIHDPNVKYGPMVSVVGAGRLIKGIDEELLKAEVDKDYEVTIPPEKGYGERDPKLVKIHSYRELARQKIEPEVGKEVVINNKRGRIVTVTPGRVVIDFNHPLAGKTLKYKFKIVEKVEGDVDKVRAIIEMDYGKEVEKFNIEVKDDDIIIELPDVCKYDSNWAVAKYAIVGDIRDYVANKNVKFVEVYPKKEEKKEEETKENTDENTENAEENKEEGKEENAEEEKTES</sequence>
<dbReference type="OrthoDB" id="8615at2157"/>
<evidence type="ECO:0000313" key="9">
    <source>
        <dbReference type="Proteomes" id="UP000001400"/>
    </source>
</evidence>
<dbReference type="InterPro" id="IPR048261">
    <property type="entry name" value="SlpA/SlyD-like_ins_sf"/>
</dbReference>
<feature type="compositionally biased region" description="Basic and acidic residues" evidence="7">
    <location>
        <begin position="226"/>
        <end position="238"/>
    </location>
</feature>
<dbReference type="Pfam" id="PF00254">
    <property type="entry name" value="FKBP_C"/>
    <property type="match status" value="1"/>
</dbReference>
<dbReference type="STRING" id="439481.Aboo_0294"/>
<feature type="region of interest" description="Disordered" evidence="7">
    <location>
        <begin position="226"/>
        <end position="264"/>
    </location>
</feature>
<dbReference type="eggNOG" id="arCOG00980">
    <property type="taxonomic scope" value="Archaea"/>
</dbReference>
<dbReference type="EC" id="5.2.1.8" evidence="6"/>
<dbReference type="AlphaFoldDB" id="B5IDN3"/>
<protein>
    <recommendedName>
        <fullName evidence="6">Peptidyl-prolyl cis-trans isomerase</fullName>
        <ecNumber evidence="6">5.2.1.8</ecNumber>
    </recommendedName>
</protein>
<evidence type="ECO:0000256" key="7">
    <source>
        <dbReference type="SAM" id="MobiDB-lite"/>
    </source>
</evidence>
<dbReference type="Gene3D" id="2.40.10.330">
    <property type="match status" value="1"/>
</dbReference>
<dbReference type="Gene3D" id="3.30.70.2210">
    <property type="match status" value="1"/>
</dbReference>
<dbReference type="RefSeq" id="WP_008084438.1">
    <property type="nucleotide sequence ID" value="NC_013926.1"/>
</dbReference>
<dbReference type="InterPro" id="IPR040825">
    <property type="entry name" value="FKBP26_C"/>
</dbReference>
<dbReference type="Proteomes" id="UP000001400">
    <property type="component" value="Chromosome"/>
</dbReference>
<keyword evidence="4 5" id="KW-0413">Isomerase</keyword>
<dbReference type="SUPFAM" id="SSF54534">
    <property type="entry name" value="FKBP-like"/>
    <property type="match status" value="1"/>
</dbReference>
<dbReference type="InterPro" id="IPR054016">
    <property type="entry name" value="FKBP26_IF"/>
</dbReference>
<evidence type="ECO:0000256" key="4">
    <source>
        <dbReference type="ARBA" id="ARBA00023235"/>
    </source>
</evidence>
<dbReference type="InterPro" id="IPR046357">
    <property type="entry name" value="PPIase_dom_sf"/>
</dbReference>
<dbReference type="GeneID" id="8827236"/>
<evidence type="ECO:0000256" key="2">
    <source>
        <dbReference type="ARBA" id="ARBA00006577"/>
    </source>
</evidence>
<gene>
    <name evidence="8" type="ordered locus">Aboo_0294</name>
</gene>
<dbReference type="PANTHER" id="PTHR47861">
    <property type="entry name" value="FKBP-TYPE PEPTIDYL-PROLYL CIS-TRANS ISOMERASE SLYD"/>
    <property type="match status" value="1"/>
</dbReference>
<dbReference type="PANTHER" id="PTHR47861:SF2">
    <property type="entry name" value="LONG-TYPE PEPTIDYL-PROLYL CIS-TRANS ISOMERASE"/>
    <property type="match status" value="1"/>
</dbReference>
<accession>B5IDN3</accession>
<evidence type="ECO:0000256" key="6">
    <source>
        <dbReference type="RuleBase" id="RU003915"/>
    </source>
</evidence>
<dbReference type="InterPro" id="IPR001179">
    <property type="entry name" value="PPIase_FKBP_dom"/>
</dbReference>
<dbReference type="KEGG" id="abi:Aboo_0294"/>
<keyword evidence="3 5" id="KW-0697">Rotamase</keyword>
<dbReference type="Gene3D" id="3.10.50.40">
    <property type="match status" value="1"/>
</dbReference>
<dbReference type="Pfam" id="PF22199">
    <property type="entry name" value="FKBP26_IF"/>
    <property type="match status" value="1"/>
</dbReference>
<evidence type="ECO:0000256" key="5">
    <source>
        <dbReference type="PROSITE-ProRule" id="PRU00277"/>
    </source>
</evidence>
<dbReference type="HOGENOM" id="CLU_073526_0_0_2"/>
<comment type="similarity">
    <text evidence="2 6">Belongs to the FKBP-type PPIase family.</text>
</comment>
<proteinExistence type="inferred from homology"/>
<comment type="catalytic activity">
    <reaction evidence="1 5 6">
        <text>[protein]-peptidylproline (omega=180) = [protein]-peptidylproline (omega=0)</text>
        <dbReference type="Rhea" id="RHEA:16237"/>
        <dbReference type="Rhea" id="RHEA-COMP:10747"/>
        <dbReference type="Rhea" id="RHEA-COMP:10748"/>
        <dbReference type="ChEBI" id="CHEBI:83833"/>
        <dbReference type="ChEBI" id="CHEBI:83834"/>
        <dbReference type="EC" id="5.2.1.8"/>
    </reaction>
</comment>
<name>B5IDN3_ACIB4</name>
<evidence type="ECO:0000256" key="1">
    <source>
        <dbReference type="ARBA" id="ARBA00000971"/>
    </source>
</evidence>
<organism evidence="8 9">
    <name type="scientific">Aciduliprofundum boonei (strain DSM 19572 / T469)</name>
    <dbReference type="NCBI Taxonomy" id="439481"/>
    <lineage>
        <taxon>Archaea</taxon>
        <taxon>Methanobacteriati</taxon>
        <taxon>Thermoplasmatota</taxon>
        <taxon>DHVE2 group</taxon>
        <taxon>Candidatus Aciduliprofundum</taxon>
    </lineage>
</organism>
<dbReference type="GO" id="GO:0003755">
    <property type="term" value="F:peptidyl-prolyl cis-trans isomerase activity"/>
    <property type="evidence" value="ECO:0007669"/>
    <property type="project" value="UniProtKB-UniRule"/>
</dbReference>
<evidence type="ECO:0000313" key="8">
    <source>
        <dbReference type="EMBL" id="ADD08105.1"/>
    </source>
</evidence>
<reference evidence="8" key="1">
    <citation type="submission" date="2010-02" db="EMBL/GenBank/DDBJ databases">
        <title>Complete sequence of Aciduliprofundum boonei T469.</title>
        <authorList>
            <consortium name="US DOE Joint Genome Institute"/>
            <person name="Lucas S."/>
            <person name="Copeland A."/>
            <person name="Lapidus A."/>
            <person name="Cheng J.-F."/>
            <person name="Bruce D."/>
            <person name="Goodwin L."/>
            <person name="Pitluck S."/>
            <person name="Saunders E."/>
            <person name="Detter J.C."/>
            <person name="Han C."/>
            <person name="Tapia R."/>
            <person name="Land M."/>
            <person name="Hauser L."/>
            <person name="Kyrpides N."/>
            <person name="Mikhailova N."/>
            <person name="Flores G."/>
            <person name="Reysenbach A.-L."/>
            <person name="Woyke T."/>
        </authorList>
    </citation>
    <scope>NUCLEOTIDE SEQUENCE</scope>
    <source>
        <strain evidence="8">T469</strain>
    </source>
</reference>
<dbReference type="PROSITE" id="PS50059">
    <property type="entry name" value="FKBP_PPIASE"/>
    <property type="match status" value="1"/>
</dbReference>
<keyword evidence="9" id="KW-1185">Reference proteome</keyword>